<proteinExistence type="predicted"/>
<organism evidence="1">
    <name type="scientific">Streptomyces sp. NBC_00049</name>
    <dbReference type="NCBI Taxonomy" id="2903617"/>
    <lineage>
        <taxon>Bacteria</taxon>
        <taxon>Bacillati</taxon>
        <taxon>Actinomycetota</taxon>
        <taxon>Actinomycetes</taxon>
        <taxon>Kitasatosporales</taxon>
        <taxon>Streptomycetaceae</taxon>
        <taxon>Streptomyces</taxon>
    </lineage>
</organism>
<dbReference type="AlphaFoldDB" id="A0AAU2JPZ7"/>
<sequence length="457" mass="49805">MTVNETYLRRSLEGDRGLLDAVRDARLPDAFENAFGKVLLPRPFFVPEAEIRSTADDLAAFFELLFSMPDRLYGGALGRYCEALGIDRARAAVMSRLADRPALYGRADLSHDGQSFKLFELNVGSSLGGTDRAELARTLLEVPAFAAFAEEHGIGHVHTGERLAEALREISLPLTGGAQPVVAYVEANGGLAGSSHLARSFEEMMNRCGIDLVIGEIGQIEESGSRLRLHGRQIDVVLRYFTPNEIVDDPDGPRDLEPVLRAHEEGRVVLWTTPQSALFGNKGAMALMSDPRMRDGLSEAQTQLIDRILPWTRLLTPELVDHCRAYRTELILKPTADYGGAGIVAGWDSTEQEWKDALDAAARGGFIVQRRVGSRPEQVVDPGTGEVSEWTATWGLFLLPSGYAGSYIRALEDSAGVVRAGTFKTTTVFHTPDPAPRSSGTAVTKAELSEDVAWQAI</sequence>
<name>A0AAU2JPZ7_9ACTN</name>
<evidence type="ECO:0000313" key="1">
    <source>
        <dbReference type="EMBL" id="WTU74884.1"/>
    </source>
</evidence>
<protein>
    <recommendedName>
        <fullName evidence="2">Glutathionylspermidine synthase pre-ATP-grasp-like domain-containing protein</fullName>
    </recommendedName>
</protein>
<gene>
    <name evidence="1" type="ORF">OG327_17070</name>
</gene>
<reference evidence="1" key="1">
    <citation type="submission" date="2022-10" db="EMBL/GenBank/DDBJ databases">
        <title>The complete genomes of actinobacterial strains from the NBC collection.</title>
        <authorList>
            <person name="Joergensen T.S."/>
            <person name="Alvarez Arevalo M."/>
            <person name="Sterndorff E.B."/>
            <person name="Faurdal D."/>
            <person name="Vuksanovic O."/>
            <person name="Mourched A.-S."/>
            <person name="Charusanti P."/>
            <person name="Shaw S."/>
            <person name="Blin K."/>
            <person name="Weber T."/>
        </authorList>
    </citation>
    <scope>NUCLEOTIDE SEQUENCE</scope>
    <source>
        <strain evidence="1">NBC_00049</strain>
    </source>
</reference>
<accession>A0AAU2JPZ7</accession>
<dbReference type="EMBL" id="CP108264">
    <property type="protein sequence ID" value="WTU74884.1"/>
    <property type="molecule type" value="Genomic_DNA"/>
</dbReference>
<evidence type="ECO:0008006" key="2">
    <source>
        <dbReference type="Google" id="ProtNLM"/>
    </source>
</evidence>
<dbReference type="SUPFAM" id="SSF56059">
    <property type="entry name" value="Glutathione synthetase ATP-binding domain-like"/>
    <property type="match status" value="1"/>
</dbReference>